<dbReference type="GO" id="GO:0046872">
    <property type="term" value="F:metal ion binding"/>
    <property type="evidence" value="ECO:0007669"/>
    <property type="project" value="UniProtKB-KW"/>
</dbReference>
<feature type="binding site" evidence="4">
    <location>
        <position position="89"/>
    </location>
    <ligand>
        <name>Mg(2+)</name>
        <dbReference type="ChEBI" id="CHEBI:18420"/>
        <label>1</label>
        <note>catalytic</note>
    </ligand>
</feature>
<dbReference type="PRINTS" id="PR00377">
    <property type="entry name" value="IMPHPHTASES"/>
</dbReference>
<dbReference type="PANTHER" id="PTHR20854">
    <property type="entry name" value="INOSITOL MONOPHOSPHATASE"/>
    <property type="match status" value="1"/>
</dbReference>
<keyword evidence="6" id="KW-1185">Reference proteome</keyword>
<dbReference type="InterPro" id="IPR000760">
    <property type="entry name" value="Inositol_monophosphatase-like"/>
</dbReference>
<dbReference type="Gene3D" id="3.30.540.10">
    <property type="entry name" value="Fructose-1,6-Bisphosphatase, subunit A, domain 1"/>
    <property type="match status" value="1"/>
</dbReference>
<keyword evidence="1 4" id="KW-0479">Metal-binding</keyword>
<comment type="cofactor">
    <cofactor evidence="4">
        <name>Mg(2+)</name>
        <dbReference type="ChEBI" id="CHEBI:18420"/>
    </cofactor>
</comment>
<name>A0A4V4HLD8_9ACTN</name>
<dbReference type="Proteomes" id="UP000307087">
    <property type="component" value="Unassembled WGS sequence"/>
</dbReference>
<gene>
    <name evidence="5" type="ORF">E9934_05300</name>
</gene>
<protein>
    <submittedName>
        <fullName evidence="5">Inositol monophosphatase</fullName>
    </submittedName>
</protein>
<proteinExistence type="predicted"/>
<evidence type="ECO:0000313" key="6">
    <source>
        <dbReference type="Proteomes" id="UP000307087"/>
    </source>
</evidence>
<reference evidence="5 6" key="1">
    <citation type="journal article" date="2009" name="Int. J. Syst. Evol. Microbiol.">
        <title>Nocardioides caeni sp. nov., isolated from wastewater.</title>
        <authorList>
            <person name="Yoon J.H."/>
            <person name="Kang S.J."/>
            <person name="Park S."/>
            <person name="Kim W."/>
            <person name="Oh T.K."/>
        </authorList>
    </citation>
    <scope>NUCLEOTIDE SEQUENCE [LARGE SCALE GENOMIC DNA]</scope>
    <source>
        <strain evidence="5 6">DSM 23134</strain>
    </source>
</reference>
<dbReference type="EMBL" id="STGW01000002">
    <property type="protein sequence ID" value="THV17876.1"/>
    <property type="molecule type" value="Genomic_DNA"/>
</dbReference>
<dbReference type="AlphaFoldDB" id="A0A4V4HLD8"/>
<organism evidence="5 6">
    <name type="scientific">Nocardioides caeni</name>
    <dbReference type="NCBI Taxonomy" id="574700"/>
    <lineage>
        <taxon>Bacteria</taxon>
        <taxon>Bacillati</taxon>
        <taxon>Actinomycetota</taxon>
        <taxon>Actinomycetes</taxon>
        <taxon>Propionibacteriales</taxon>
        <taxon>Nocardioidaceae</taxon>
        <taxon>Nocardioides</taxon>
    </lineage>
</organism>
<dbReference type="PANTHER" id="PTHR20854:SF4">
    <property type="entry name" value="INOSITOL-1-MONOPHOSPHATASE-RELATED"/>
    <property type="match status" value="1"/>
</dbReference>
<dbReference type="InterPro" id="IPR020583">
    <property type="entry name" value="Inositol_monoP_metal-BS"/>
</dbReference>
<dbReference type="SUPFAM" id="SSF56655">
    <property type="entry name" value="Carbohydrate phosphatase"/>
    <property type="match status" value="1"/>
</dbReference>
<sequence length="284" mass="30229">MDTAAVLSLLQDVAAQVITPRFRALGSGEVSEKNPGDLVTVADHESEALITAALRDAHPRALVLGEEAMASDPSLIEQFASAEHAFTVDPVDGTKNFVHGSPDHAVMVAEVRGGEVTRGWIWQPQHEASYVAERGAGAWLNGERLTVTTSVTAPYRTARRAWVGRDLPCLGTLELTWACCGVDYPRLIAGDAAALVYSRSMPWDHLPGSLILTEAGGVIGDHEGGPYRPQAPSSGLIAAPDRDTYDAVRAALTACPLVVEEPARDERASRDPCADLVEVTTDIS</sequence>
<dbReference type="GO" id="GO:0008934">
    <property type="term" value="F:inositol monophosphate 1-phosphatase activity"/>
    <property type="evidence" value="ECO:0007669"/>
    <property type="project" value="TreeGrafter"/>
</dbReference>
<accession>A0A4V4HLD8</accession>
<feature type="binding site" evidence="4">
    <location>
        <position position="92"/>
    </location>
    <ligand>
        <name>Mg(2+)</name>
        <dbReference type="ChEBI" id="CHEBI:18420"/>
        <label>1</label>
        <note>catalytic</note>
    </ligand>
</feature>
<evidence type="ECO:0000256" key="3">
    <source>
        <dbReference type="ARBA" id="ARBA00022842"/>
    </source>
</evidence>
<dbReference type="OrthoDB" id="9772456at2"/>
<evidence type="ECO:0000256" key="1">
    <source>
        <dbReference type="ARBA" id="ARBA00022723"/>
    </source>
</evidence>
<comment type="caution">
    <text evidence="5">The sequence shown here is derived from an EMBL/GenBank/DDBJ whole genome shotgun (WGS) entry which is preliminary data.</text>
</comment>
<dbReference type="GO" id="GO:0006020">
    <property type="term" value="P:inositol metabolic process"/>
    <property type="evidence" value="ECO:0007669"/>
    <property type="project" value="TreeGrafter"/>
</dbReference>
<dbReference type="PROSITE" id="PS00629">
    <property type="entry name" value="IMP_1"/>
    <property type="match status" value="1"/>
</dbReference>
<dbReference type="Gene3D" id="3.40.190.80">
    <property type="match status" value="1"/>
</dbReference>
<dbReference type="RefSeq" id="WP_136561811.1">
    <property type="nucleotide sequence ID" value="NZ_STGW01000002.1"/>
</dbReference>
<evidence type="ECO:0000313" key="5">
    <source>
        <dbReference type="EMBL" id="THV17876.1"/>
    </source>
</evidence>
<keyword evidence="2" id="KW-0378">Hydrolase</keyword>
<feature type="binding site" evidence="4">
    <location>
        <position position="66"/>
    </location>
    <ligand>
        <name>Mg(2+)</name>
        <dbReference type="ChEBI" id="CHEBI:18420"/>
        <label>1</label>
        <note>catalytic</note>
    </ligand>
</feature>
<dbReference type="Pfam" id="PF00459">
    <property type="entry name" value="Inositol_P"/>
    <property type="match status" value="1"/>
</dbReference>
<dbReference type="GO" id="GO:0007165">
    <property type="term" value="P:signal transduction"/>
    <property type="evidence" value="ECO:0007669"/>
    <property type="project" value="TreeGrafter"/>
</dbReference>
<feature type="binding site" evidence="4">
    <location>
        <position position="204"/>
    </location>
    <ligand>
        <name>Mg(2+)</name>
        <dbReference type="ChEBI" id="CHEBI:18420"/>
        <label>1</label>
        <note>catalytic</note>
    </ligand>
</feature>
<evidence type="ECO:0000256" key="4">
    <source>
        <dbReference type="PIRSR" id="PIRSR600760-2"/>
    </source>
</evidence>
<keyword evidence="3 4" id="KW-0460">Magnesium</keyword>
<evidence type="ECO:0000256" key="2">
    <source>
        <dbReference type="ARBA" id="ARBA00022801"/>
    </source>
</evidence>